<protein>
    <submittedName>
        <fullName evidence="12">Hydroxycarboxylic acid receptor 2-like</fullName>
    </submittedName>
</protein>
<feature type="transmembrane region" description="Helical" evidence="10">
    <location>
        <begin position="21"/>
        <end position="41"/>
    </location>
</feature>
<organism evidence="12 13">
    <name type="scientific">Acipenser oxyrinchus oxyrinchus</name>
    <dbReference type="NCBI Taxonomy" id="40147"/>
    <lineage>
        <taxon>Eukaryota</taxon>
        <taxon>Metazoa</taxon>
        <taxon>Chordata</taxon>
        <taxon>Craniata</taxon>
        <taxon>Vertebrata</taxon>
        <taxon>Euteleostomi</taxon>
        <taxon>Actinopterygii</taxon>
        <taxon>Chondrostei</taxon>
        <taxon>Acipenseriformes</taxon>
        <taxon>Acipenseridae</taxon>
        <taxon>Acipenser</taxon>
    </lineage>
</organism>
<evidence type="ECO:0000313" key="12">
    <source>
        <dbReference type="EMBL" id="KAK1122512.1"/>
    </source>
</evidence>
<evidence type="ECO:0000256" key="6">
    <source>
        <dbReference type="ARBA" id="ARBA00023170"/>
    </source>
</evidence>
<keyword evidence="3 10" id="KW-1133">Transmembrane helix</keyword>
<evidence type="ECO:0000256" key="3">
    <source>
        <dbReference type="ARBA" id="ARBA00022989"/>
    </source>
</evidence>
<dbReference type="InterPro" id="IPR017452">
    <property type="entry name" value="GPCR_Rhodpsn_7TM"/>
</dbReference>
<keyword evidence="6 8" id="KW-0675">Receptor</keyword>
<dbReference type="PANTHER" id="PTHR46048:SF7">
    <property type="entry name" value="12-(S)-HYDROXY-5,8,10,14-EICOSATETRAENOIC ACID RECEPTOR"/>
    <property type="match status" value="1"/>
</dbReference>
<accession>A0AAD8CCW9</accession>
<comment type="subcellular location">
    <subcellularLocation>
        <location evidence="1">Membrane</location>
        <topology evidence="1">Multi-pass membrane protein</topology>
    </subcellularLocation>
</comment>
<comment type="caution">
    <text evidence="12">The sequence shown here is derived from an EMBL/GenBank/DDBJ whole genome shotgun (WGS) entry which is preliminary data.</text>
</comment>
<reference evidence="12" key="1">
    <citation type="submission" date="2022-02" db="EMBL/GenBank/DDBJ databases">
        <title>Atlantic sturgeon de novo genome assembly.</title>
        <authorList>
            <person name="Stock M."/>
            <person name="Klopp C."/>
            <person name="Guiguen Y."/>
            <person name="Cabau C."/>
            <person name="Parinello H."/>
            <person name="Santidrian Yebra-Pimentel E."/>
            <person name="Kuhl H."/>
            <person name="Dirks R.P."/>
            <person name="Guessner J."/>
            <person name="Wuertz S."/>
            <person name="Du K."/>
            <person name="Schartl M."/>
        </authorList>
    </citation>
    <scope>NUCLEOTIDE SEQUENCE</scope>
    <source>
        <strain evidence="12">STURGEONOMICS-FGT-2020</strain>
        <tissue evidence="12">Whole blood</tissue>
    </source>
</reference>
<feature type="transmembrane region" description="Helical" evidence="10">
    <location>
        <begin position="184"/>
        <end position="203"/>
    </location>
</feature>
<dbReference type="AlphaFoldDB" id="A0AAD8CCW9"/>
<dbReference type="PANTHER" id="PTHR46048">
    <property type="entry name" value="HYDROXYCARBOXYLIC ACID RECEPTOR 2"/>
    <property type="match status" value="1"/>
</dbReference>
<evidence type="ECO:0000313" key="13">
    <source>
        <dbReference type="Proteomes" id="UP001230051"/>
    </source>
</evidence>
<feature type="transmembrane region" description="Helical" evidence="10">
    <location>
        <begin position="264"/>
        <end position="287"/>
    </location>
</feature>
<evidence type="ECO:0000256" key="8">
    <source>
        <dbReference type="RuleBase" id="RU000688"/>
    </source>
</evidence>
<keyword evidence="13" id="KW-1185">Reference proteome</keyword>
<feature type="domain" description="G-protein coupled receptors family 1 profile" evidence="11">
    <location>
        <begin position="32"/>
        <end position="284"/>
    </location>
</feature>
<keyword evidence="5 10" id="KW-0472">Membrane</keyword>
<evidence type="ECO:0000259" key="11">
    <source>
        <dbReference type="PROSITE" id="PS50262"/>
    </source>
</evidence>
<dbReference type="Gene3D" id="1.20.1070.10">
    <property type="entry name" value="Rhodopsin 7-helix transmembrane proteins"/>
    <property type="match status" value="1"/>
</dbReference>
<proteinExistence type="inferred from homology"/>
<dbReference type="PROSITE" id="PS50262">
    <property type="entry name" value="G_PROTEIN_RECEP_F1_2"/>
    <property type="match status" value="1"/>
</dbReference>
<evidence type="ECO:0000256" key="5">
    <source>
        <dbReference type="ARBA" id="ARBA00023136"/>
    </source>
</evidence>
<feature type="compositionally biased region" description="Polar residues" evidence="9">
    <location>
        <begin position="314"/>
        <end position="329"/>
    </location>
</feature>
<feature type="transmembrane region" description="Helical" evidence="10">
    <location>
        <begin position="91"/>
        <end position="111"/>
    </location>
</feature>
<dbReference type="PRINTS" id="PR00237">
    <property type="entry name" value="GPCRRHODOPSN"/>
</dbReference>
<evidence type="ECO:0000256" key="2">
    <source>
        <dbReference type="ARBA" id="ARBA00022692"/>
    </source>
</evidence>
<comment type="similarity">
    <text evidence="8">Belongs to the G-protein coupled receptor 1 family.</text>
</comment>
<dbReference type="EMBL" id="JAGXEW010001917">
    <property type="protein sequence ID" value="KAK1122512.1"/>
    <property type="molecule type" value="Genomic_DNA"/>
</dbReference>
<evidence type="ECO:0000256" key="7">
    <source>
        <dbReference type="ARBA" id="ARBA00023224"/>
    </source>
</evidence>
<dbReference type="Proteomes" id="UP001230051">
    <property type="component" value="Unassembled WGS sequence"/>
</dbReference>
<keyword evidence="2 8" id="KW-0812">Transmembrane</keyword>
<name>A0AAD8CCW9_ACIOX</name>
<dbReference type="SUPFAM" id="SSF81321">
    <property type="entry name" value="Family A G protein-coupled receptor-like"/>
    <property type="match status" value="1"/>
</dbReference>
<keyword evidence="7 8" id="KW-0807">Transducer</keyword>
<evidence type="ECO:0000256" key="10">
    <source>
        <dbReference type="SAM" id="Phobius"/>
    </source>
</evidence>
<evidence type="ECO:0000256" key="9">
    <source>
        <dbReference type="SAM" id="MobiDB-lite"/>
    </source>
</evidence>
<dbReference type="InterPro" id="IPR000276">
    <property type="entry name" value="GPCR_Rhodpsn"/>
</dbReference>
<gene>
    <name evidence="12" type="primary">HCAR3</name>
    <name evidence="12" type="ORF">AOXY_G38711</name>
</gene>
<evidence type="ECO:0000256" key="4">
    <source>
        <dbReference type="ARBA" id="ARBA00023040"/>
    </source>
</evidence>
<feature type="transmembrane region" description="Helical" evidence="10">
    <location>
        <begin position="53"/>
        <end position="71"/>
    </location>
</feature>
<evidence type="ECO:0000256" key="1">
    <source>
        <dbReference type="ARBA" id="ARBA00004141"/>
    </source>
</evidence>
<sequence length="329" mass="37573">MENQSCCAFPEPILDVTLPPVLIFVFVFGTIGNIIGLWMFFFLMKTWKPNSVYLLNLAVADTVVIFCLPFRTDYYMRLKNWIYGDAPCRILLFMLAANRAAGIFFLTAVAVDRYLKIVHPHNRINKMTLRYAVYVSCGLWVLIVAMTAYLLFEPHLFLQNNRTQCESFNICPGTNPSAIWHNTFYVLQFLVPVCVIAYATARITWQLRSKTIDKTGKIKRAVQFVMAVALVFTICFIPSSMSRIAVFILKSQYSECSYFREANLAFYTTVCFTYFNSLLNPVVYYFSSPVFSGEFKKAFNKLLGRTSAEDGDQSTEPGTNSTSTEHTRS</sequence>
<dbReference type="InterPro" id="IPR051893">
    <property type="entry name" value="HCARs"/>
</dbReference>
<dbReference type="PROSITE" id="PS00237">
    <property type="entry name" value="G_PROTEIN_RECEP_F1_1"/>
    <property type="match status" value="1"/>
</dbReference>
<keyword evidence="4 8" id="KW-0297">G-protein coupled receptor</keyword>
<dbReference type="CDD" id="cd15201">
    <property type="entry name" value="7tmA_HCAR1-3"/>
    <property type="match status" value="1"/>
</dbReference>
<feature type="transmembrane region" description="Helical" evidence="10">
    <location>
        <begin position="224"/>
        <end position="249"/>
    </location>
</feature>
<feature type="region of interest" description="Disordered" evidence="9">
    <location>
        <begin position="307"/>
        <end position="329"/>
    </location>
</feature>
<dbReference type="Pfam" id="PF00001">
    <property type="entry name" value="7tm_1"/>
    <property type="match status" value="1"/>
</dbReference>
<dbReference type="GO" id="GO:0004930">
    <property type="term" value="F:G protein-coupled receptor activity"/>
    <property type="evidence" value="ECO:0007669"/>
    <property type="project" value="UniProtKB-KW"/>
</dbReference>
<dbReference type="GO" id="GO:0016020">
    <property type="term" value="C:membrane"/>
    <property type="evidence" value="ECO:0007669"/>
    <property type="project" value="UniProtKB-SubCell"/>
</dbReference>
<feature type="transmembrane region" description="Helical" evidence="10">
    <location>
        <begin position="131"/>
        <end position="152"/>
    </location>
</feature>